<proteinExistence type="predicted"/>
<evidence type="ECO:0000313" key="3">
    <source>
        <dbReference type="Proteomes" id="UP000607653"/>
    </source>
</evidence>
<feature type="active site" evidence="1">
    <location>
        <position position="57"/>
    </location>
</feature>
<reference evidence="2 3" key="1">
    <citation type="journal article" date="2020" name="Mol. Biol. Evol.">
        <title>Distinct Expression and Methylation Patterns for Genes with Different Fates following a Single Whole-Genome Duplication in Flowering Plants.</title>
        <authorList>
            <person name="Shi T."/>
            <person name="Rahmani R.S."/>
            <person name="Gugger P.F."/>
            <person name="Wang M."/>
            <person name="Li H."/>
            <person name="Zhang Y."/>
            <person name="Li Z."/>
            <person name="Wang Q."/>
            <person name="Van de Peer Y."/>
            <person name="Marchal K."/>
            <person name="Chen J."/>
        </authorList>
    </citation>
    <scope>NUCLEOTIDE SEQUENCE [LARGE SCALE GENOMIC DNA]</scope>
    <source>
        <tissue evidence="2">Leaf</tissue>
    </source>
</reference>
<sequence>MPNYMGCWRGELTQKRASLLLQGFKLFFSTDAERSYLWFDRNFKRRISAWLIAKPGCYPTSIQLSLVPLIKIPPPVHSLLKSYRREISMEP</sequence>
<protein>
    <submittedName>
        <fullName evidence="2">Uncharacterized protein</fullName>
    </submittedName>
</protein>
<evidence type="ECO:0000313" key="2">
    <source>
        <dbReference type="EMBL" id="DAD36786.1"/>
    </source>
</evidence>
<name>A0A822Z1B3_NELNU</name>
<dbReference type="PROSITE" id="PS01224">
    <property type="entry name" value="ARGC"/>
    <property type="match status" value="1"/>
</dbReference>
<dbReference type="Proteomes" id="UP000607653">
    <property type="component" value="Unassembled WGS sequence"/>
</dbReference>
<accession>A0A822Z1B3</accession>
<dbReference type="GO" id="GO:0003942">
    <property type="term" value="F:N-acetyl-gamma-glutamyl-phosphate reductase activity"/>
    <property type="evidence" value="ECO:0007669"/>
    <property type="project" value="InterPro"/>
</dbReference>
<comment type="caution">
    <text evidence="2">The sequence shown here is derived from an EMBL/GenBank/DDBJ whole genome shotgun (WGS) entry which is preliminary data.</text>
</comment>
<dbReference type="InterPro" id="IPR023013">
    <property type="entry name" value="AGPR_AS"/>
</dbReference>
<keyword evidence="3" id="KW-1185">Reference proteome</keyword>
<gene>
    <name evidence="2" type="ORF">HUJ06_007427</name>
</gene>
<dbReference type="Gene3D" id="3.30.360.10">
    <property type="entry name" value="Dihydrodipicolinate Reductase, domain 2"/>
    <property type="match status" value="1"/>
</dbReference>
<dbReference type="Gene3D" id="3.40.50.720">
    <property type="entry name" value="NAD(P)-binding Rossmann-like Domain"/>
    <property type="match status" value="1"/>
</dbReference>
<dbReference type="GO" id="GO:0008652">
    <property type="term" value="P:amino acid biosynthetic process"/>
    <property type="evidence" value="ECO:0007669"/>
    <property type="project" value="UniProtKB-KW"/>
</dbReference>
<evidence type="ECO:0000256" key="1">
    <source>
        <dbReference type="PROSITE-ProRule" id="PRU10010"/>
    </source>
</evidence>
<organism evidence="2 3">
    <name type="scientific">Nelumbo nucifera</name>
    <name type="common">Sacred lotus</name>
    <dbReference type="NCBI Taxonomy" id="4432"/>
    <lineage>
        <taxon>Eukaryota</taxon>
        <taxon>Viridiplantae</taxon>
        <taxon>Streptophyta</taxon>
        <taxon>Embryophyta</taxon>
        <taxon>Tracheophyta</taxon>
        <taxon>Spermatophyta</taxon>
        <taxon>Magnoliopsida</taxon>
        <taxon>Proteales</taxon>
        <taxon>Nelumbonaceae</taxon>
        <taxon>Nelumbo</taxon>
    </lineage>
</organism>
<dbReference type="AlphaFoldDB" id="A0A822Z1B3"/>
<dbReference type="EMBL" id="DUZY01000004">
    <property type="protein sequence ID" value="DAD36786.1"/>
    <property type="molecule type" value="Genomic_DNA"/>
</dbReference>